<reference evidence="3" key="3">
    <citation type="journal article" date="2014" name="Nature">
        <title>Elephant shark genome provides unique insights into gnathostome evolution.</title>
        <authorList>
            <consortium name="International Elephant Shark Genome Sequencing Consortium"/>
            <person name="Venkatesh B."/>
            <person name="Lee A.P."/>
            <person name="Ravi V."/>
            <person name="Maurya A.K."/>
            <person name="Lian M.M."/>
            <person name="Swann J.B."/>
            <person name="Ohta Y."/>
            <person name="Flajnik M.F."/>
            <person name="Sutoh Y."/>
            <person name="Kasahara M."/>
            <person name="Hoon S."/>
            <person name="Gangu V."/>
            <person name="Roy S.W."/>
            <person name="Irimia M."/>
            <person name="Korzh V."/>
            <person name="Kondrychyn I."/>
            <person name="Lim Z.W."/>
            <person name="Tay B.H."/>
            <person name="Tohari S."/>
            <person name="Kong K.W."/>
            <person name="Ho S."/>
            <person name="Lorente-Galdos B."/>
            <person name="Quilez J."/>
            <person name="Marques-Bonet T."/>
            <person name="Raney B.J."/>
            <person name="Ingham P.W."/>
            <person name="Tay A."/>
            <person name="Hillier L.W."/>
            <person name="Minx P."/>
            <person name="Boehm T."/>
            <person name="Wilson R.K."/>
            <person name="Brenner S."/>
            <person name="Warren W.C."/>
        </authorList>
    </citation>
    <scope>NUCLEOTIDE SEQUENCE [LARGE SCALE GENOMIC DNA]</scope>
</reference>
<feature type="compositionally biased region" description="Basic and acidic residues" evidence="1">
    <location>
        <begin position="340"/>
        <end position="349"/>
    </location>
</feature>
<dbReference type="GO" id="GO:1902412">
    <property type="term" value="P:regulation of mitotic cytokinesis"/>
    <property type="evidence" value="ECO:0007669"/>
    <property type="project" value="TreeGrafter"/>
</dbReference>
<proteinExistence type="predicted"/>
<dbReference type="PANTHER" id="PTHR14739:SF9">
    <property type="entry name" value="MICROTUBULE-ASSOCIATED PROTEIN 9"/>
    <property type="match status" value="1"/>
</dbReference>
<dbReference type="GeneTree" id="ENSGT00730000111184"/>
<dbReference type="GO" id="GO:0000235">
    <property type="term" value="C:astral microtubule"/>
    <property type="evidence" value="ECO:0007669"/>
    <property type="project" value="TreeGrafter"/>
</dbReference>
<dbReference type="OMA" id="YENWLVR"/>
<accession>A0A4W3I7D4</accession>
<feature type="compositionally biased region" description="Basic residues" evidence="1">
    <location>
        <begin position="76"/>
        <end position="89"/>
    </location>
</feature>
<evidence type="ECO:0000313" key="3">
    <source>
        <dbReference type="Proteomes" id="UP000314986"/>
    </source>
</evidence>
<dbReference type="InParanoid" id="A0A4W3I7D4"/>
<dbReference type="Ensembl" id="ENSCMIT00000023334.1">
    <property type="protein sequence ID" value="ENSCMIP00000022938.1"/>
    <property type="gene ID" value="ENSCMIG00000010297.1"/>
</dbReference>
<feature type="compositionally biased region" description="Acidic residues" evidence="1">
    <location>
        <begin position="52"/>
        <end position="67"/>
    </location>
</feature>
<dbReference type="PANTHER" id="PTHR14739">
    <property type="entry name" value="MICROTUBULE-ASSOCIATED PROTEIN 9"/>
    <property type="match status" value="1"/>
</dbReference>
<sequence>MSDEDDFSTTLAYNYKKSPKVARKTAFQHELHKAVAARMAKQIAVEENDYLSDFDDYDDNNDGDDDDILKSSMSTKKCKRSGKASRKKNPGNNFILSDDEEEKPQKISFLKSRRKDSPNVSAECDYNLPSCHNLEGSNKWEEKGSEEEEKLPKPQPRNHRMKSTPVPGNETTCTVLDECPKPKPRQRRLKMQCSSTQDDESEKSCYTRASSALSKHSSAISKTLVTERQTCTRSPSPEDSRLINCQSKTSFLNVSRHTSSSTCERHEDSVETRVDSCIRDEDLADNGDNSNSELRSYTPMELIKRTEEQETIDPEDFSKKKDNNGEKVKANMTPQGGKRQKTESFEKSVRNRPLSSQTMILNRCFVGKGPRPNSAEPRYLGTLKILDIMSPGNATSNLENADTIRASIYQEWLQKKTQQLYEAHKNKRLNEQQEKEKKQKEKIEGKEEAKASFDAWMVKKENVLKETCKKKKEEVQKKIKEAAEKEERREIAKKAVFEKWKQEKDEYLKEKCKKQRQIEIEKKKQEEEKISEKKTASLTAFQKWSEKKEVLIKRKLKEKIQEEQRKKHEEEYIKYEKEETALAVYEEWLEKKEQQEKREKSEKKIMHFLNCEPPPWSPPNKTIPYRK</sequence>
<dbReference type="GO" id="GO:0008017">
    <property type="term" value="F:microtubule binding"/>
    <property type="evidence" value="ECO:0007669"/>
    <property type="project" value="TreeGrafter"/>
</dbReference>
<keyword evidence="3" id="KW-1185">Reference proteome</keyword>
<reference evidence="2" key="4">
    <citation type="submission" date="2025-08" db="UniProtKB">
        <authorList>
            <consortium name="Ensembl"/>
        </authorList>
    </citation>
    <scope>IDENTIFICATION</scope>
</reference>
<feature type="region of interest" description="Disordered" evidence="1">
    <location>
        <begin position="281"/>
        <end position="353"/>
    </location>
</feature>
<reference evidence="3" key="2">
    <citation type="journal article" date="2007" name="PLoS Biol.">
        <title>Survey sequencing and comparative analysis of the elephant shark (Callorhinchus milii) genome.</title>
        <authorList>
            <person name="Venkatesh B."/>
            <person name="Kirkness E.F."/>
            <person name="Loh Y.H."/>
            <person name="Halpern A.L."/>
            <person name="Lee A.P."/>
            <person name="Johnson J."/>
            <person name="Dandona N."/>
            <person name="Viswanathan L.D."/>
            <person name="Tay A."/>
            <person name="Venter J.C."/>
            <person name="Strausberg R.L."/>
            <person name="Brenner S."/>
        </authorList>
    </citation>
    <scope>NUCLEOTIDE SEQUENCE [LARGE SCALE GENOMIC DNA]</scope>
</reference>
<organism evidence="2 3">
    <name type="scientific">Callorhinchus milii</name>
    <name type="common">Ghost shark</name>
    <dbReference type="NCBI Taxonomy" id="7868"/>
    <lineage>
        <taxon>Eukaryota</taxon>
        <taxon>Metazoa</taxon>
        <taxon>Chordata</taxon>
        <taxon>Craniata</taxon>
        <taxon>Vertebrata</taxon>
        <taxon>Chondrichthyes</taxon>
        <taxon>Holocephali</taxon>
        <taxon>Chimaeriformes</taxon>
        <taxon>Callorhinchidae</taxon>
        <taxon>Callorhinchus</taxon>
    </lineage>
</organism>
<reference evidence="3" key="1">
    <citation type="journal article" date="2006" name="Science">
        <title>Ancient noncoding elements conserved in the human genome.</title>
        <authorList>
            <person name="Venkatesh B."/>
            <person name="Kirkness E.F."/>
            <person name="Loh Y.H."/>
            <person name="Halpern A.L."/>
            <person name="Lee A.P."/>
            <person name="Johnson J."/>
            <person name="Dandona N."/>
            <person name="Viswanathan L.D."/>
            <person name="Tay A."/>
            <person name="Venter J.C."/>
            <person name="Strausberg R.L."/>
            <person name="Brenner S."/>
        </authorList>
    </citation>
    <scope>NUCLEOTIDE SEQUENCE [LARGE SCALE GENOMIC DNA]</scope>
</reference>
<reference evidence="2" key="5">
    <citation type="submission" date="2025-09" db="UniProtKB">
        <authorList>
            <consortium name="Ensembl"/>
        </authorList>
    </citation>
    <scope>IDENTIFICATION</scope>
</reference>
<evidence type="ECO:0000256" key="1">
    <source>
        <dbReference type="SAM" id="MobiDB-lite"/>
    </source>
</evidence>
<feature type="region of interest" description="Disordered" evidence="1">
    <location>
        <begin position="52"/>
        <end position="204"/>
    </location>
</feature>
<dbReference type="GO" id="GO:0000281">
    <property type="term" value="P:mitotic cytokinesis"/>
    <property type="evidence" value="ECO:0007669"/>
    <property type="project" value="InterPro"/>
</dbReference>
<protein>
    <recommendedName>
        <fullName evidence="4">Microtubule-associated protein 9</fullName>
    </recommendedName>
</protein>
<evidence type="ECO:0008006" key="4">
    <source>
        <dbReference type="Google" id="ProtNLM"/>
    </source>
</evidence>
<dbReference type="AlphaFoldDB" id="A0A4W3I7D4"/>
<feature type="compositionally biased region" description="Basic and acidic residues" evidence="1">
    <location>
        <begin position="316"/>
        <end position="329"/>
    </location>
</feature>
<name>A0A4W3I7D4_CALMI</name>
<evidence type="ECO:0000313" key="2">
    <source>
        <dbReference type="Ensembl" id="ENSCMIP00000022938.1"/>
    </source>
</evidence>
<feature type="region of interest" description="Disordered" evidence="1">
    <location>
        <begin position="426"/>
        <end position="446"/>
    </location>
</feature>
<dbReference type="InterPro" id="IPR026106">
    <property type="entry name" value="MAP9"/>
</dbReference>
<dbReference type="GO" id="GO:0090307">
    <property type="term" value="P:mitotic spindle assembly"/>
    <property type="evidence" value="ECO:0007669"/>
    <property type="project" value="TreeGrafter"/>
</dbReference>
<dbReference type="Proteomes" id="UP000314986">
    <property type="component" value="Unassembled WGS sequence"/>
</dbReference>